<dbReference type="AlphaFoldDB" id="W1YUG3"/>
<feature type="non-terminal residue" evidence="2">
    <location>
        <position position="87"/>
    </location>
</feature>
<organism evidence="2">
    <name type="scientific">human gut metagenome</name>
    <dbReference type="NCBI Taxonomy" id="408170"/>
    <lineage>
        <taxon>unclassified sequences</taxon>
        <taxon>metagenomes</taxon>
        <taxon>organismal metagenomes</taxon>
    </lineage>
</organism>
<name>W1YUG3_9ZZZZ</name>
<dbReference type="InterPro" id="IPR013578">
    <property type="entry name" value="Peptidase_M16C_assoc"/>
</dbReference>
<dbReference type="Pfam" id="PF08367">
    <property type="entry name" value="M16C_assoc"/>
    <property type="match status" value="1"/>
</dbReference>
<dbReference type="EMBL" id="AZMM01000616">
    <property type="protein sequence ID" value="ETJ45385.1"/>
    <property type="molecule type" value="Genomic_DNA"/>
</dbReference>
<sequence length="87" mass="9841">LQERKDAEVKEHLAAVKANMTKEEIDAIVEQTKRLKIRQETPDSDEALASIPLLELSDLNPNMEAVERRESKIGNTKVHFVPTFTKG</sequence>
<gene>
    <name evidence="2" type="ORF">Q604_UNBC00616G0001</name>
</gene>
<reference evidence="2" key="1">
    <citation type="submission" date="2013-12" db="EMBL/GenBank/DDBJ databases">
        <title>A Varibaculum cambriense genome reconstructed from a premature infant gut community with otherwise low bacterial novelty that shifts toward anaerobic metabolism during the third week of life.</title>
        <authorList>
            <person name="Brown C.T."/>
            <person name="Sharon I."/>
            <person name="Thomas B.C."/>
            <person name="Castelle C.J."/>
            <person name="Morowitz M.J."/>
            <person name="Banfield J.F."/>
        </authorList>
    </citation>
    <scope>NUCLEOTIDE SEQUENCE</scope>
</reference>
<protein>
    <submittedName>
        <fullName evidence="2">Peptidase M16C associated protein</fullName>
    </submittedName>
</protein>
<feature type="non-terminal residue" evidence="2">
    <location>
        <position position="1"/>
    </location>
</feature>
<proteinExistence type="predicted"/>
<dbReference type="GO" id="GO:0006508">
    <property type="term" value="P:proteolysis"/>
    <property type="evidence" value="ECO:0007669"/>
    <property type="project" value="InterPro"/>
</dbReference>
<dbReference type="Gene3D" id="3.30.830.10">
    <property type="entry name" value="Metalloenzyme, LuxS/M16 peptidase-like"/>
    <property type="match status" value="2"/>
</dbReference>
<accession>W1YUG3</accession>
<dbReference type="GO" id="GO:0046872">
    <property type="term" value="F:metal ion binding"/>
    <property type="evidence" value="ECO:0007669"/>
    <property type="project" value="InterPro"/>
</dbReference>
<feature type="domain" description="Peptidase M16C associated" evidence="1">
    <location>
        <begin position="1"/>
        <end position="87"/>
    </location>
</feature>
<comment type="caution">
    <text evidence="2">The sequence shown here is derived from an EMBL/GenBank/DDBJ whole genome shotgun (WGS) entry which is preliminary data.</text>
</comment>
<dbReference type="SUPFAM" id="SSF63411">
    <property type="entry name" value="LuxS/MPP-like metallohydrolase"/>
    <property type="match status" value="1"/>
</dbReference>
<dbReference type="InterPro" id="IPR011249">
    <property type="entry name" value="Metalloenz_LuxS/M16"/>
</dbReference>
<evidence type="ECO:0000313" key="2">
    <source>
        <dbReference type="EMBL" id="ETJ45385.1"/>
    </source>
</evidence>
<evidence type="ECO:0000259" key="1">
    <source>
        <dbReference type="Pfam" id="PF08367"/>
    </source>
</evidence>